<evidence type="ECO:0000313" key="2">
    <source>
        <dbReference type="Proteomes" id="UP000054495"/>
    </source>
</evidence>
<accession>A0A0D6M469</accession>
<keyword evidence="2" id="KW-1185">Reference proteome</keyword>
<dbReference type="Proteomes" id="UP000054495">
    <property type="component" value="Unassembled WGS sequence"/>
</dbReference>
<dbReference type="EMBL" id="KE124803">
    <property type="protein sequence ID" value="EPB78925.1"/>
    <property type="molecule type" value="Genomic_DNA"/>
</dbReference>
<evidence type="ECO:0000313" key="1">
    <source>
        <dbReference type="EMBL" id="EPB78925.1"/>
    </source>
</evidence>
<proteinExistence type="predicted"/>
<reference evidence="1 2" key="1">
    <citation type="submission" date="2013-05" db="EMBL/GenBank/DDBJ databases">
        <title>Draft genome of the parasitic nematode Anyclostoma ceylanicum.</title>
        <authorList>
            <person name="Mitreva M."/>
        </authorList>
    </citation>
    <scope>NUCLEOTIDE SEQUENCE [LARGE SCALE GENOMIC DNA]</scope>
</reference>
<sequence length="31" mass="3474">MLVLDGFRFPPMSLFSELFFPVIPANETGSN</sequence>
<name>A0A0D6M469_9BILA</name>
<gene>
    <name evidence="1" type="ORF">ANCCEY_01988</name>
</gene>
<protein>
    <submittedName>
        <fullName evidence="1">Uncharacterized protein</fullName>
    </submittedName>
</protein>
<dbReference type="AlphaFoldDB" id="A0A0D6M469"/>
<organism evidence="1 2">
    <name type="scientific">Ancylostoma ceylanicum</name>
    <dbReference type="NCBI Taxonomy" id="53326"/>
    <lineage>
        <taxon>Eukaryota</taxon>
        <taxon>Metazoa</taxon>
        <taxon>Ecdysozoa</taxon>
        <taxon>Nematoda</taxon>
        <taxon>Chromadorea</taxon>
        <taxon>Rhabditida</taxon>
        <taxon>Rhabditina</taxon>
        <taxon>Rhabditomorpha</taxon>
        <taxon>Strongyloidea</taxon>
        <taxon>Ancylostomatidae</taxon>
        <taxon>Ancylostomatinae</taxon>
        <taxon>Ancylostoma</taxon>
    </lineage>
</organism>